<name>A0A9P5HDT8_9HYPO</name>
<sequence length="424" mass="45755">MSSYIQRYPLAGSQEPTADKQLDTIVNVAARGIPYFTPAQNPPVGTALEPQPNGKATPKLFTPLKIRGVTIPNRIWVSPILAQRGPGLVMIEATAVQANGRITPEDSGIWLDAHVENLQKTVDLAHSQNALIAIQLGHAGRKASTVAPWLNGALCAPAELNGWPDDVVGPSDEPWSDSFAAPRAMSLPEIKKLKDDFVSAAKRAMAAGFDAIELHFAHGYLVGSFLTLSANKRTDHYGGSFENRTRLALEIIDEIRAVIPDTMPLFVRISATEWLETNPEYKGEKWTIDESIQLAALFAERGVDVLDVSSGGSHPMQKVKGGPGYQAPFAKLIKKAVGDKMLVSTVGSITTGSLAEEIIAGGKNDDDLPLDLIASGRLFLKNPGLVWAWAEDLDVSIHTSHQFGWGFGGRATKKFEVLKPLSID</sequence>
<evidence type="ECO:0000313" key="7">
    <source>
        <dbReference type="EMBL" id="KAF7555721.1"/>
    </source>
</evidence>
<dbReference type="GO" id="GO:0003959">
    <property type="term" value="F:NADPH dehydrogenase activity"/>
    <property type="evidence" value="ECO:0007669"/>
    <property type="project" value="InterPro"/>
</dbReference>
<keyword evidence="3" id="KW-0288">FMN</keyword>
<dbReference type="AlphaFoldDB" id="A0A9P5HDT8"/>
<dbReference type="Gene3D" id="3.20.20.70">
    <property type="entry name" value="Aldolase class I"/>
    <property type="match status" value="1"/>
</dbReference>
<proteinExistence type="predicted"/>
<keyword evidence="5" id="KW-0560">Oxidoreductase</keyword>
<dbReference type="Proteomes" id="UP000722485">
    <property type="component" value="Unassembled WGS sequence"/>
</dbReference>
<dbReference type="EMBL" id="JAANBB010000018">
    <property type="protein sequence ID" value="KAF7555721.1"/>
    <property type="molecule type" value="Genomic_DNA"/>
</dbReference>
<evidence type="ECO:0000256" key="4">
    <source>
        <dbReference type="ARBA" id="ARBA00022857"/>
    </source>
</evidence>
<comment type="caution">
    <text evidence="7">The sequence shown here is derived from an EMBL/GenBank/DDBJ whole genome shotgun (WGS) entry which is preliminary data.</text>
</comment>
<dbReference type="InterPro" id="IPR013785">
    <property type="entry name" value="Aldolase_TIM"/>
</dbReference>
<comment type="cofactor">
    <cofactor evidence="1">
        <name>FMN</name>
        <dbReference type="ChEBI" id="CHEBI:58210"/>
    </cofactor>
</comment>
<dbReference type="PANTHER" id="PTHR43303:SF4">
    <property type="entry name" value="NADPH DEHYDROGENASE C23G7.10C-RELATED"/>
    <property type="match status" value="1"/>
</dbReference>
<dbReference type="InterPro" id="IPR044152">
    <property type="entry name" value="YqjM-like"/>
</dbReference>
<evidence type="ECO:0000256" key="3">
    <source>
        <dbReference type="ARBA" id="ARBA00022643"/>
    </source>
</evidence>
<evidence type="ECO:0000259" key="6">
    <source>
        <dbReference type="Pfam" id="PF00724"/>
    </source>
</evidence>
<dbReference type="CDD" id="cd02932">
    <property type="entry name" value="OYE_YqiM_FMN"/>
    <property type="match status" value="1"/>
</dbReference>
<dbReference type="Pfam" id="PF00724">
    <property type="entry name" value="Oxidored_FMN"/>
    <property type="match status" value="1"/>
</dbReference>
<keyword evidence="4" id="KW-0521">NADP</keyword>
<dbReference type="GO" id="GO:0010181">
    <property type="term" value="F:FMN binding"/>
    <property type="evidence" value="ECO:0007669"/>
    <property type="project" value="InterPro"/>
</dbReference>
<dbReference type="GO" id="GO:0050661">
    <property type="term" value="F:NADP binding"/>
    <property type="evidence" value="ECO:0007669"/>
    <property type="project" value="InterPro"/>
</dbReference>
<keyword evidence="8" id="KW-1185">Reference proteome</keyword>
<organism evidence="7 8">
    <name type="scientific">Cylindrodendrum hubeiense</name>
    <dbReference type="NCBI Taxonomy" id="595255"/>
    <lineage>
        <taxon>Eukaryota</taxon>
        <taxon>Fungi</taxon>
        <taxon>Dikarya</taxon>
        <taxon>Ascomycota</taxon>
        <taxon>Pezizomycotina</taxon>
        <taxon>Sordariomycetes</taxon>
        <taxon>Hypocreomycetidae</taxon>
        <taxon>Hypocreales</taxon>
        <taxon>Nectriaceae</taxon>
        <taxon>Cylindrodendrum</taxon>
    </lineage>
</organism>
<feature type="domain" description="NADH:flavin oxidoreductase/NADH oxidase N-terminal" evidence="6">
    <location>
        <begin position="83"/>
        <end position="387"/>
    </location>
</feature>
<reference evidence="7" key="1">
    <citation type="submission" date="2020-03" db="EMBL/GenBank/DDBJ databases">
        <title>Draft Genome Sequence of Cylindrodendrum hubeiense.</title>
        <authorList>
            <person name="Buettner E."/>
            <person name="Kellner H."/>
        </authorList>
    </citation>
    <scope>NUCLEOTIDE SEQUENCE</scope>
    <source>
        <strain evidence="7">IHI 201604</strain>
    </source>
</reference>
<protein>
    <recommendedName>
        <fullName evidence="6">NADH:flavin oxidoreductase/NADH oxidase N-terminal domain-containing protein</fullName>
    </recommendedName>
</protein>
<dbReference type="OrthoDB" id="72788at2759"/>
<evidence type="ECO:0000256" key="2">
    <source>
        <dbReference type="ARBA" id="ARBA00022630"/>
    </source>
</evidence>
<accession>A0A9P5HDT8</accession>
<evidence type="ECO:0000256" key="5">
    <source>
        <dbReference type="ARBA" id="ARBA00023002"/>
    </source>
</evidence>
<gene>
    <name evidence="7" type="ORF">G7Z17_g1951</name>
</gene>
<dbReference type="PANTHER" id="PTHR43303">
    <property type="entry name" value="NADPH DEHYDROGENASE C23G7.10C-RELATED"/>
    <property type="match status" value="1"/>
</dbReference>
<keyword evidence="2" id="KW-0285">Flavoprotein</keyword>
<dbReference type="InterPro" id="IPR001155">
    <property type="entry name" value="OxRdtase_FMN_N"/>
</dbReference>
<evidence type="ECO:0000256" key="1">
    <source>
        <dbReference type="ARBA" id="ARBA00001917"/>
    </source>
</evidence>
<dbReference type="SUPFAM" id="SSF51395">
    <property type="entry name" value="FMN-linked oxidoreductases"/>
    <property type="match status" value="1"/>
</dbReference>
<evidence type="ECO:0000313" key="8">
    <source>
        <dbReference type="Proteomes" id="UP000722485"/>
    </source>
</evidence>